<dbReference type="PANTHER" id="PTHR32089:SF112">
    <property type="entry name" value="LYSOZYME-LIKE PROTEIN-RELATED"/>
    <property type="match status" value="1"/>
</dbReference>
<accession>A0A2S6NMC3</accession>
<feature type="domain" description="Methyl-accepting transducer" evidence="12">
    <location>
        <begin position="299"/>
        <end position="528"/>
    </location>
</feature>
<evidence type="ECO:0000256" key="6">
    <source>
        <dbReference type="ARBA" id="ARBA00023136"/>
    </source>
</evidence>
<name>A0A2S6NMC3_RHOGL</name>
<dbReference type="SMART" id="SM00304">
    <property type="entry name" value="HAMP"/>
    <property type="match status" value="2"/>
</dbReference>
<dbReference type="Pfam" id="PF17200">
    <property type="entry name" value="sCache_2"/>
    <property type="match status" value="1"/>
</dbReference>
<dbReference type="GO" id="GO:0005886">
    <property type="term" value="C:plasma membrane"/>
    <property type="evidence" value="ECO:0007669"/>
    <property type="project" value="UniProtKB-SubCell"/>
</dbReference>
<keyword evidence="2" id="KW-1003">Cell membrane</keyword>
<dbReference type="InterPro" id="IPR004089">
    <property type="entry name" value="MCPsignal_dom"/>
</dbReference>
<gene>
    <name evidence="15" type="ORF">CCS01_04065</name>
</gene>
<dbReference type="InterPro" id="IPR009875">
    <property type="entry name" value="PilZ_domain"/>
</dbReference>
<evidence type="ECO:0000256" key="3">
    <source>
        <dbReference type="ARBA" id="ARBA00022519"/>
    </source>
</evidence>
<evidence type="ECO:0000259" key="13">
    <source>
        <dbReference type="PROSITE" id="PS50192"/>
    </source>
</evidence>
<evidence type="ECO:0000313" key="15">
    <source>
        <dbReference type="EMBL" id="PPQ36996.1"/>
    </source>
</evidence>
<evidence type="ECO:0000256" key="2">
    <source>
        <dbReference type="ARBA" id="ARBA00022475"/>
    </source>
</evidence>
<keyword evidence="5 11" id="KW-1133">Transmembrane helix</keyword>
<dbReference type="AlphaFoldDB" id="A0A2S6NMC3"/>
<evidence type="ECO:0008006" key="17">
    <source>
        <dbReference type="Google" id="ProtNLM"/>
    </source>
</evidence>
<dbReference type="Proteomes" id="UP000239724">
    <property type="component" value="Unassembled WGS sequence"/>
</dbReference>
<dbReference type="SMART" id="SM01049">
    <property type="entry name" value="Cache_2"/>
    <property type="match status" value="1"/>
</dbReference>
<dbReference type="GO" id="GO:0007165">
    <property type="term" value="P:signal transduction"/>
    <property type="evidence" value="ECO:0007669"/>
    <property type="project" value="UniProtKB-KW"/>
</dbReference>
<dbReference type="PROSITE" id="PS50192">
    <property type="entry name" value="T_SNARE"/>
    <property type="match status" value="1"/>
</dbReference>
<reference evidence="15 16" key="1">
    <citation type="journal article" date="2018" name="Arch. Microbiol.">
        <title>New insights into the metabolic potential of the phototrophic purple bacterium Rhodopila globiformis DSM 161(T) from its draft genome sequence and evidence for a vanadium-dependent nitrogenase.</title>
        <authorList>
            <person name="Imhoff J.F."/>
            <person name="Rahn T."/>
            <person name="Kunzel S."/>
            <person name="Neulinger S.C."/>
        </authorList>
    </citation>
    <scope>NUCLEOTIDE SEQUENCE [LARGE SCALE GENOMIC DNA]</scope>
    <source>
        <strain evidence="15 16">DSM 161</strain>
    </source>
</reference>
<protein>
    <recommendedName>
        <fullName evidence="17">Chemotaxis protein</fullName>
    </recommendedName>
</protein>
<dbReference type="PROSITE" id="PS50111">
    <property type="entry name" value="CHEMOTAXIS_TRANSDUC_2"/>
    <property type="match status" value="1"/>
</dbReference>
<feature type="transmembrane region" description="Helical" evidence="11">
    <location>
        <begin position="189"/>
        <end position="210"/>
    </location>
</feature>
<keyword evidence="7 9" id="KW-0807">Transducer</keyword>
<evidence type="ECO:0000256" key="4">
    <source>
        <dbReference type="ARBA" id="ARBA00022692"/>
    </source>
</evidence>
<feature type="domain" description="HAMP" evidence="14">
    <location>
        <begin position="212"/>
        <end position="265"/>
    </location>
</feature>
<keyword evidence="16" id="KW-1185">Reference proteome</keyword>
<evidence type="ECO:0000256" key="10">
    <source>
        <dbReference type="SAM" id="MobiDB-lite"/>
    </source>
</evidence>
<feature type="transmembrane region" description="Helical" evidence="11">
    <location>
        <begin position="12"/>
        <end position="34"/>
    </location>
</feature>
<evidence type="ECO:0000256" key="5">
    <source>
        <dbReference type="ARBA" id="ARBA00022989"/>
    </source>
</evidence>
<dbReference type="Pfam" id="PF00015">
    <property type="entry name" value="MCPsignal"/>
    <property type="match status" value="1"/>
</dbReference>
<comment type="similarity">
    <text evidence="8">Belongs to the methyl-accepting chemotaxis (MCP) protein family.</text>
</comment>
<keyword evidence="3" id="KW-0997">Cell inner membrane</keyword>
<dbReference type="InterPro" id="IPR004090">
    <property type="entry name" value="Chemotax_Me-accpt_rcpt"/>
</dbReference>
<feature type="region of interest" description="Disordered" evidence="10">
    <location>
        <begin position="508"/>
        <end position="534"/>
    </location>
</feature>
<evidence type="ECO:0000313" key="16">
    <source>
        <dbReference type="Proteomes" id="UP000239724"/>
    </source>
</evidence>
<dbReference type="InterPro" id="IPR000727">
    <property type="entry name" value="T_SNARE_dom"/>
</dbReference>
<dbReference type="Pfam" id="PF07238">
    <property type="entry name" value="PilZ"/>
    <property type="match status" value="1"/>
</dbReference>
<dbReference type="Gene3D" id="3.30.450.20">
    <property type="entry name" value="PAS domain"/>
    <property type="match status" value="1"/>
</dbReference>
<evidence type="ECO:0000256" key="7">
    <source>
        <dbReference type="ARBA" id="ARBA00023224"/>
    </source>
</evidence>
<dbReference type="Gene3D" id="1.10.287.950">
    <property type="entry name" value="Methyl-accepting chemotaxis protein"/>
    <property type="match status" value="1"/>
</dbReference>
<dbReference type="CDD" id="cd18774">
    <property type="entry name" value="PDC2_HK_sensor"/>
    <property type="match status" value="1"/>
</dbReference>
<dbReference type="PROSITE" id="PS50885">
    <property type="entry name" value="HAMP"/>
    <property type="match status" value="1"/>
</dbReference>
<dbReference type="InterPro" id="IPR003660">
    <property type="entry name" value="HAMP_dom"/>
</dbReference>
<evidence type="ECO:0000256" key="11">
    <source>
        <dbReference type="SAM" id="Phobius"/>
    </source>
</evidence>
<evidence type="ECO:0000256" key="9">
    <source>
        <dbReference type="PROSITE-ProRule" id="PRU00284"/>
    </source>
</evidence>
<feature type="domain" description="T-SNARE coiled-coil homology" evidence="13">
    <location>
        <begin position="458"/>
        <end position="520"/>
    </location>
</feature>
<dbReference type="GO" id="GO:0006935">
    <property type="term" value="P:chemotaxis"/>
    <property type="evidence" value="ECO:0007669"/>
    <property type="project" value="InterPro"/>
</dbReference>
<evidence type="ECO:0000256" key="1">
    <source>
        <dbReference type="ARBA" id="ARBA00004429"/>
    </source>
</evidence>
<keyword evidence="4 11" id="KW-0812">Transmembrane</keyword>
<dbReference type="PANTHER" id="PTHR32089">
    <property type="entry name" value="METHYL-ACCEPTING CHEMOTAXIS PROTEIN MCPB"/>
    <property type="match status" value="1"/>
</dbReference>
<evidence type="ECO:0000256" key="8">
    <source>
        <dbReference type="ARBA" id="ARBA00029447"/>
    </source>
</evidence>
<keyword evidence="6 11" id="KW-0472">Membrane</keyword>
<dbReference type="Gene3D" id="1.10.8.500">
    <property type="entry name" value="HAMP domain in histidine kinase"/>
    <property type="match status" value="1"/>
</dbReference>
<dbReference type="CDD" id="cd06225">
    <property type="entry name" value="HAMP"/>
    <property type="match status" value="1"/>
</dbReference>
<evidence type="ECO:0000259" key="14">
    <source>
        <dbReference type="PROSITE" id="PS50885"/>
    </source>
</evidence>
<dbReference type="GO" id="GO:0035438">
    <property type="term" value="F:cyclic-di-GMP binding"/>
    <property type="evidence" value="ECO:0007669"/>
    <property type="project" value="InterPro"/>
</dbReference>
<dbReference type="SMART" id="SM00283">
    <property type="entry name" value="MA"/>
    <property type="match status" value="1"/>
</dbReference>
<dbReference type="InterPro" id="IPR033480">
    <property type="entry name" value="sCache_2"/>
</dbReference>
<comment type="subcellular location">
    <subcellularLocation>
        <location evidence="1">Cell inner membrane</location>
        <topology evidence="1">Multi-pass membrane protein</topology>
    </subcellularLocation>
</comment>
<organism evidence="15 16">
    <name type="scientific">Rhodopila globiformis</name>
    <name type="common">Rhodopseudomonas globiformis</name>
    <dbReference type="NCBI Taxonomy" id="1071"/>
    <lineage>
        <taxon>Bacteria</taxon>
        <taxon>Pseudomonadati</taxon>
        <taxon>Pseudomonadota</taxon>
        <taxon>Alphaproteobacteria</taxon>
        <taxon>Acetobacterales</taxon>
        <taxon>Acetobacteraceae</taxon>
        <taxon>Rhodopila</taxon>
    </lineage>
</organism>
<dbReference type="SUPFAM" id="SSF141371">
    <property type="entry name" value="PilZ domain-like"/>
    <property type="match status" value="1"/>
</dbReference>
<dbReference type="EMBL" id="NHRY01000052">
    <property type="protein sequence ID" value="PPQ36996.1"/>
    <property type="molecule type" value="Genomic_DNA"/>
</dbReference>
<dbReference type="SUPFAM" id="SSF58104">
    <property type="entry name" value="Methyl-accepting chemotaxis protein (MCP) signaling domain"/>
    <property type="match status" value="1"/>
</dbReference>
<dbReference type="PRINTS" id="PR00260">
    <property type="entry name" value="CHEMTRNSDUCR"/>
</dbReference>
<evidence type="ECO:0000259" key="12">
    <source>
        <dbReference type="PROSITE" id="PS50111"/>
    </source>
</evidence>
<comment type="caution">
    <text evidence="15">The sequence shown here is derived from an EMBL/GenBank/DDBJ whole genome shotgun (WGS) entry which is preliminary data.</text>
</comment>
<proteinExistence type="inferred from homology"/>
<dbReference type="GO" id="GO:0004888">
    <property type="term" value="F:transmembrane signaling receptor activity"/>
    <property type="evidence" value="ECO:0007669"/>
    <property type="project" value="InterPro"/>
</dbReference>
<sequence length="662" mass="69697">MVLVLGNIRISFKLLTMVVIALVGMIGIATLGLGELKANLMHDREARLRDVVVLAAQAVSREYQQGIAAGLSAQAANARAAALLRSLRYGNGDYLFAYDKTGLSVSHPNPKVEGSPRWNDTDSDGVRFVQAMIEAAAHGGAFVAYRFPRNGGTTPLPKLSYALGVEANGWIVCSGIYIDDVDTIFMAQVLRVGSIAGLTLLTVLGASLVLGRSITRPVTALTRVMRTLARGSLDIEIPYTRQRDELGEMAQAVVVFKDAALAVRRLEQERIAEHERAEAEKRAAMVSMAETIETETGEALKLIQARTSALTTTADDMAASANRTGAAAQTAAAAAGQAMANAQSVASAAEQLSASIREISVQVSHSNVVVSRAVAAGNDTRGTIEALNQEVERIGAVADMIGEIASKTNLLALNATIEAARAGEAGKGFAVVASEVKQLASQTARSTEEIGRHIDQVRKATSASVVAVGRIEQTITEVNQIAASIAAAVEQQGAATAEIARNVSETASAAGEMTARTTEVSTEAGDTGRHADDVRDNATGLVGAMDDLRHTVIRVVRTSTTEVDRRADRRYQIDAACQVTINGQSHQARVVDLSASGVQVSGSLPVQAGDRCTISIQGIGPALPCVVKQNENGRLHLALVMDEGTAAKYRTALEQMVQRMAA</sequence>
<dbReference type="Gene3D" id="2.40.10.220">
    <property type="entry name" value="predicted glycosyltransferase like domains"/>
    <property type="match status" value="1"/>
</dbReference>
<dbReference type="Pfam" id="PF00672">
    <property type="entry name" value="HAMP"/>
    <property type="match status" value="1"/>
</dbReference>